<evidence type="ECO:0000256" key="12">
    <source>
        <dbReference type="RuleBase" id="RU364031"/>
    </source>
</evidence>
<keyword evidence="4" id="KW-0812">Transmembrane</keyword>
<evidence type="ECO:0000313" key="13">
    <source>
        <dbReference type="EMBL" id="KAK1767025.1"/>
    </source>
</evidence>
<keyword evidence="6 12" id="KW-0809">Transit peptide</keyword>
<keyword evidence="7" id="KW-1133">Transmembrane helix</keyword>
<reference evidence="13" key="1">
    <citation type="submission" date="2023-06" db="EMBL/GenBank/DDBJ databases">
        <title>Genome-scale phylogeny and comparative genomics of the fungal order Sordariales.</title>
        <authorList>
            <consortium name="Lawrence Berkeley National Laboratory"/>
            <person name="Hensen N."/>
            <person name="Bonometti L."/>
            <person name="Westerberg I."/>
            <person name="Brannstrom I.O."/>
            <person name="Guillou S."/>
            <person name="Cros-Aarteil S."/>
            <person name="Calhoun S."/>
            <person name="Haridas S."/>
            <person name="Kuo A."/>
            <person name="Mondo S."/>
            <person name="Pangilinan J."/>
            <person name="Riley R."/>
            <person name="Labutti K."/>
            <person name="Andreopoulos B."/>
            <person name="Lipzen A."/>
            <person name="Chen C."/>
            <person name="Yanf M."/>
            <person name="Daum C."/>
            <person name="Ng V."/>
            <person name="Clum A."/>
            <person name="Steindorff A."/>
            <person name="Ohm R."/>
            <person name="Martin F."/>
            <person name="Silar P."/>
            <person name="Natvig D."/>
            <person name="Lalanne C."/>
            <person name="Gautier V."/>
            <person name="Ament-Velasquez S.L."/>
            <person name="Kruys A."/>
            <person name="Hutchinson M.I."/>
            <person name="Powell A.J."/>
            <person name="Barry K."/>
            <person name="Miller A.N."/>
            <person name="Grigoriev I.V."/>
            <person name="Debuchy R."/>
            <person name="Gladieux P."/>
            <person name="Thoren M.H."/>
            <person name="Johannesson H."/>
        </authorList>
    </citation>
    <scope>NUCLEOTIDE SEQUENCE</scope>
    <source>
        <strain evidence="13">8032-3</strain>
    </source>
</reference>
<dbReference type="Proteomes" id="UP001244011">
    <property type="component" value="Unassembled WGS sequence"/>
</dbReference>
<accession>A0AAJ0FND0</accession>
<dbReference type="GO" id="GO:0020037">
    <property type="term" value="F:heme binding"/>
    <property type="evidence" value="ECO:0007669"/>
    <property type="project" value="TreeGrafter"/>
</dbReference>
<evidence type="ECO:0000256" key="10">
    <source>
        <dbReference type="PIRSR" id="PIRSR607992-1"/>
    </source>
</evidence>
<dbReference type="SUPFAM" id="SSF81343">
    <property type="entry name" value="Fumarate reductase respiratory complex transmembrane subunits"/>
    <property type="match status" value="1"/>
</dbReference>
<dbReference type="GO" id="GO:0098796">
    <property type="term" value="C:membrane protein complex"/>
    <property type="evidence" value="ECO:0007669"/>
    <property type="project" value="UniProtKB-ARBA"/>
</dbReference>
<dbReference type="InterPro" id="IPR034804">
    <property type="entry name" value="SQR/QFR_C/D"/>
</dbReference>
<evidence type="ECO:0000256" key="3">
    <source>
        <dbReference type="ARBA" id="ARBA00022448"/>
    </source>
</evidence>
<protein>
    <recommendedName>
        <fullName evidence="12">Succinate dehydrogenase [ubiquinone] cytochrome b small subunit</fullName>
    </recommendedName>
</protein>
<dbReference type="InterPro" id="IPR007992">
    <property type="entry name" value="CybS"/>
</dbReference>
<evidence type="ECO:0000256" key="2">
    <source>
        <dbReference type="ARBA" id="ARBA00007294"/>
    </source>
</evidence>
<dbReference type="FunFam" id="1.20.1300.10:FF:000007">
    <property type="entry name" value="Succinate dehydrogenase [ubiquinone] cytochrome b small subunit"/>
    <property type="match status" value="1"/>
</dbReference>
<comment type="subcellular location">
    <subcellularLocation>
        <location evidence="1 12">Mitochondrion inner membrane</location>
        <topology evidence="1 12">Multi-pass membrane protein</topology>
    </subcellularLocation>
</comment>
<feature type="binding site" evidence="10">
    <location>
        <position position="143"/>
    </location>
    <ligand>
        <name>a ubiquinone</name>
        <dbReference type="ChEBI" id="CHEBI:16389"/>
        <note>ligand shared with IP/SDHB</note>
    </ligand>
</feature>
<gene>
    <name evidence="13" type="ORF">QBC33DRAFT_538948</name>
</gene>
<dbReference type="GO" id="GO:0006099">
    <property type="term" value="P:tricarboxylic acid cycle"/>
    <property type="evidence" value="ECO:0007669"/>
    <property type="project" value="TreeGrafter"/>
</dbReference>
<feature type="binding site" description="axial binding residue" evidence="11">
    <location>
        <position position="131"/>
    </location>
    <ligand>
        <name>heme b</name>
        <dbReference type="ChEBI" id="CHEBI:60344"/>
        <note>ligand shared with SDHC</note>
    </ligand>
    <ligandPart>
        <name>Fe</name>
        <dbReference type="ChEBI" id="CHEBI:18248"/>
    </ligandPart>
</feature>
<dbReference type="AlphaFoldDB" id="A0AAJ0FND0"/>
<keyword evidence="11" id="KW-0408">Iron</keyword>
<dbReference type="PANTHER" id="PTHR13337">
    <property type="entry name" value="SUCCINATE DEHYDROGENASE"/>
    <property type="match status" value="1"/>
</dbReference>
<dbReference type="Pfam" id="PF05328">
    <property type="entry name" value="CybS"/>
    <property type="match status" value="1"/>
</dbReference>
<sequence length="191" mass="20396">MASIVRPALLRQAAATASKMSVAPSRAGPSLVCKAALQRGIRQSVVANAARVTSFHTTSRRSILPPLPQRVQGGVNDPTPVPAPSPSHGSYHWTFERLVAAGLVPLTLTPFAAGSLNPSLDALLCAMILVHSHLGFQAIIIDYVPTNRMPRVRKAFMWGLNAVTALVALGLYEFETTDVGVTEAISRLWHA</sequence>
<keyword evidence="8 12" id="KW-0496">Mitochondrion</keyword>
<dbReference type="Gene3D" id="1.20.1300.10">
    <property type="entry name" value="Fumarate reductase/succinate dehydrogenase, transmembrane subunit"/>
    <property type="match status" value="1"/>
</dbReference>
<keyword evidence="11" id="KW-0479">Metal-binding</keyword>
<keyword evidence="9 12" id="KW-0472">Membrane</keyword>
<dbReference type="GO" id="GO:0005743">
    <property type="term" value="C:mitochondrial inner membrane"/>
    <property type="evidence" value="ECO:0007669"/>
    <property type="project" value="UniProtKB-SubCell"/>
</dbReference>
<dbReference type="GO" id="GO:0048039">
    <property type="term" value="F:ubiquinone binding"/>
    <property type="evidence" value="ECO:0007669"/>
    <property type="project" value="TreeGrafter"/>
</dbReference>
<evidence type="ECO:0000256" key="9">
    <source>
        <dbReference type="ARBA" id="ARBA00023136"/>
    </source>
</evidence>
<proteinExistence type="inferred from homology"/>
<keyword evidence="5 12" id="KW-0999">Mitochondrion inner membrane</keyword>
<comment type="caution">
    <text evidence="13">The sequence shown here is derived from an EMBL/GenBank/DDBJ whole genome shotgun (WGS) entry which is preliminary data.</text>
</comment>
<dbReference type="GeneID" id="85311131"/>
<keyword evidence="14" id="KW-1185">Reference proteome</keyword>
<evidence type="ECO:0000256" key="11">
    <source>
        <dbReference type="PIRSR" id="PIRSR607992-2"/>
    </source>
</evidence>
<evidence type="ECO:0000256" key="8">
    <source>
        <dbReference type="ARBA" id="ARBA00023128"/>
    </source>
</evidence>
<evidence type="ECO:0000256" key="1">
    <source>
        <dbReference type="ARBA" id="ARBA00004448"/>
    </source>
</evidence>
<dbReference type="GO" id="GO:0006121">
    <property type="term" value="P:mitochondrial electron transport, succinate to ubiquinone"/>
    <property type="evidence" value="ECO:0007669"/>
    <property type="project" value="TreeGrafter"/>
</dbReference>
<dbReference type="GO" id="GO:0046872">
    <property type="term" value="F:metal ion binding"/>
    <property type="evidence" value="ECO:0007669"/>
    <property type="project" value="UniProtKB-KW"/>
</dbReference>
<dbReference type="EMBL" id="MU839009">
    <property type="protein sequence ID" value="KAK1767025.1"/>
    <property type="molecule type" value="Genomic_DNA"/>
</dbReference>
<dbReference type="PANTHER" id="PTHR13337:SF2">
    <property type="entry name" value="SUCCINATE DEHYDROGENASE [UBIQUINONE] CYTOCHROME B SMALL SUBUNIT, MITOCHONDRIAL"/>
    <property type="match status" value="1"/>
</dbReference>
<evidence type="ECO:0000256" key="7">
    <source>
        <dbReference type="ARBA" id="ARBA00022989"/>
    </source>
</evidence>
<evidence type="ECO:0000256" key="5">
    <source>
        <dbReference type="ARBA" id="ARBA00022792"/>
    </source>
</evidence>
<organism evidence="13 14">
    <name type="scientific">Phialemonium atrogriseum</name>
    <dbReference type="NCBI Taxonomy" id="1093897"/>
    <lineage>
        <taxon>Eukaryota</taxon>
        <taxon>Fungi</taxon>
        <taxon>Dikarya</taxon>
        <taxon>Ascomycota</taxon>
        <taxon>Pezizomycotina</taxon>
        <taxon>Sordariomycetes</taxon>
        <taxon>Sordariomycetidae</taxon>
        <taxon>Cephalothecales</taxon>
        <taxon>Cephalothecaceae</taxon>
        <taxon>Phialemonium</taxon>
    </lineage>
</organism>
<comment type="similarity">
    <text evidence="2 12">Belongs to the CybS family.</text>
</comment>
<keyword evidence="3" id="KW-0813">Transport</keyword>
<dbReference type="CDD" id="cd03496">
    <property type="entry name" value="SQR_TypeC_CybS"/>
    <property type="match status" value="1"/>
</dbReference>
<name>A0AAJ0FND0_9PEZI</name>
<evidence type="ECO:0000256" key="4">
    <source>
        <dbReference type="ARBA" id="ARBA00022692"/>
    </source>
</evidence>
<evidence type="ECO:0000256" key="6">
    <source>
        <dbReference type="ARBA" id="ARBA00022946"/>
    </source>
</evidence>
<dbReference type="RefSeq" id="XP_060283238.1">
    <property type="nucleotide sequence ID" value="XM_060427944.1"/>
</dbReference>
<evidence type="ECO:0000313" key="14">
    <source>
        <dbReference type="Proteomes" id="UP001244011"/>
    </source>
</evidence>